<protein>
    <submittedName>
        <fullName evidence="2">Uncharacterized protein</fullName>
    </submittedName>
</protein>
<dbReference type="AlphaFoldDB" id="A0AAN8NMY0"/>
<comment type="caution">
    <text evidence="2">The sequence shown here is derived from an EMBL/GenBank/DDBJ whole genome shotgun (WGS) entry which is preliminary data.</text>
</comment>
<evidence type="ECO:0000313" key="2">
    <source>
        <dbReference type="EMBL" id="KAK6514180.1"/>
    </source>
</evidence>
<proteinExistence type="predicted"/>
<accession>A0AAN8NMY0</accession>
<dbReference type="Proteomes" id="UP001307849">
    <property type="component" value="Unassembled WGS sequence"/>
</dbReference>
<dbReference type="EMBL" id="JAVHJM010000005">
    <property type="protein sequence ID" value="KAK6514180.1"/>
    <property type="molecule type" value="Genomic_DNA"/>
</dbReference>
<keyword evidence="3" id="KW-1185">Reference proteome</keyword>
<evidence type="ECO:0000256" key="1">
    <source>
        <dbReference type="SAM" id="MobiDB-lite"/>
    </source>
</evidence>
<sequence>MNWVGGTRARRRGGELKPAAQQKQYFARLRSSQTANYPINEPCLKVQKHISEHLPRITPLKSRKHSAKRHNQSVIIESHRKSFARKDGKPVTKPFVLTLEASYETPRRVFRKEKFGFGGSDRTVDIQTINTQDFGLSITDLYKEVSPTQICDQAKGCYRSTANTAFEREQNQISDRKSTRQRHFLSRHGKPPTISEYVNPSATAKLNWKAYILSPYRNPVDKSRAGLIGQKSQGAMLVYYNSRDSQERPTA</sequence>
<name>A0AAN8NMY0_9PEZI</name>
<reference evidence="2 3" key="1">
    <citation type="submission" date="2019-10" db="EMBL/GenBank/DDBJ databases">
        <authorList>
            <person name="Palmer J.M."/>
        </authorList>
    </citation>
    <scope>NUCLEOTIDE SEQUENCE [LARGE SCALE GENOMIC DNA]</scope>
    <source>
        <strain evidence="2 3">TWF506</strain>
    </source>
</reference>
<gene>
    <name evidence="2" type="ORF">TWF506_008591</name>
</gene>
<feature type="region of interest" description="Disordered" evidence="1">
    <location>
        <begin position="1"/>
        <end position="21"/>
    </location>
</feature>
<evidence type="ECO:0000313" key="3">
    <source>
        <dbReference type="Proteomes" id="UP001307849"/>
    </source>
</evidence>
<organism evidence="2 3">
    <name type="scientific">Arthrobotrys conoides</name>
    <dbReference type="NCBI Taxonomy" id="74498"/>
    <lineage>
        <taxon>Eukaryota</taxon>
        <taxon>Fungi</taxon>
        <taxon>Dikarya</taxon>
        <taxon>Ascomycota</taxon>
        <taxon>Pezizomycotina</taxon>
        <taxon>Orbiliomycetes</taxon>
        <taxon>Orbiliales</taxon>
        <taxon>Orbiliaceae</taxon>
        <taxon>Arthrobotrys</taxon>
    </lineage>
</organism>